<organism evidence="2 3">
    <name type="scientific">Pararge aegeria aegeria</name>
    <dbReference type="NCBI Taxonomy" id="348720"/>
    <lineage>
        <taxon>Eukaryota</taxon>
        <taxon>Metazoa</taxon>
        <taxon>Ecdysozoa</taxon>
        <taxon>Arthropoda</taxon>
        <taxon>Hexapoda</taxon>
        <taxon>Insecta</taxon>
        <taxon>Pterygota</taxon>
        <taxon>Neoptera</taxon>
        <taxon>Endopterygota</taxon>
        <taxon>Lepidoptera</taxon>
        <taxon>Glossata</taxon>
        <taxon>Ditrysia</taxon>
        <taxon>Papilionoidea</taxon>
        <taxon>Nymphalidae</taxon>
        <taxon>Satyrinae</taxon>
        <taxon>Satyrini</taxon>
        <taxon>Parargina</taxon>
        <taxon>Pararge</taxon>
    </lineage>
</organism>
<reference evidence="2" key="1">
    <citation type="submission" date="2022-03" db="EMBL/GenBank/DDBJ databases">
        <authorList>
            <person name="Lindestad O."/>
        </authorList>
    </citation>
    <scope>NUCLEOTIDE SEQUENCE</scope>
</reference>
<dbReference type="AlphaFoldDB" id="A0A8S4R2G9"/>
<feature type="region of interest" description="Disordered" evidence="1">
    <location>
        <begin position="1"/>
        <end position="25"/>
    </location>
</feature>
<keyword evidence="3" id="KW-1185">Reference proteome</keyword>
<dbReference type="EMBL" id="CAKXAJ010024502">
    <property type="protein sequence ID" value="CAH2228959.1"/>
    <property type="molecule type" value="Genomic_DNA"/>
</dbReference>
<protein>
    <submittedName>
        <fullName evidence="2">Jg26652 protein</fullName>
    </submittedName>
</protein>
<name>A0A8S4R2G9_9NEOP</name>
<evidence type="ECO:0000313" key="3">
    <source>
        <dbReference type="Proteomes" id="UP000838756"/>
    </source>
</evidence>
<dbReference type="OrthoDB" id="8044645at2759"/>
<comment type="caution">
    <text evidence="2">The sequence shown here is derived from an EMBL/GenBank/DDBJ whole genome shotgun (WGS) entry which is preliminary data.</text>
</comment>
<accession>A0A8S4R2G9</accession>
<proteinExistence type="predicted"/>
<evidence type="ECO:0000256" key="1">
    <source>
        <dbReference type="SAM" id="MobiDB-lite"/>
    </source>
</evidence>
<evidence type="ECO:0000313" key="2">
    <source>
        <dbReference type="EMBL" id="CAH2228959.1"/>
    </source>
</evidence>
<feature type="compositionally biased region" description="Basic and acidic residues" evidence="1">
    <location>
        <begin position="1"/>
        <end position="21"/>
    </location>
</feature>
<gene>
    <name evidence="2" type="primary">jg26652</name>
    <name evidence="2" type="ORF">PAEG_LOCUS8459</name>
</gene>
<sequence length="101" mass="11232">MEKPKKQRGRGEKQRASEKFQHTATNKAVNAAREAAQKRLGVFNLDAEQLEKSIQSIMISVQPRAIQLPVATRGVGFTTVAEYSRMTSTWNPETVNAICSI</sequence>
<dbReference type="Proteomes" id="UP000838756">
    <property type="component" value="Unassembled WGS sequence"/>
</dbReference>